<organism evidence="5 6">
    <name type="scientific">Tritrichomonas musculus</name>
    <dbReference type="NCBI Taxonomy" id="1915356"/>
    <lineage>
        <taxon>Eukaryota</taxon>
        <taxon>Metamonada</taxon>
        <taxon>Parabasalia</taxon>
        <taxon>Tritrichomonadida</taxon>
        <taxon>Tritrichomonadidae</taxon>
        <taxon>Tritrichomonas</taxon>
    </lineage>
</organism>
<evidence type="ECO:0000256" key="1">
    <source>
        <dbReference type="SAM" id="MobiDB-lite"/>
    </source>
</evidence>
<protein>
    <recommendedName>
        <fullName evidence="7">Peptidase M60 domain-containing protein</fullName>
    </recommendedName>
</protein>
<dbReference type="InterPro" id="IPR031161">
    <property type="entry name" value="Peptidase_M60_dom"/>
</dbReference>
<dbReference type="PROSITE" id="PS51723">
    <property type="entry name" value="PEPTIDASE_M60"/>
    <property type="match status" value="1"/>
</dbReference>
<evidence type="ECO:0000313" key="5">
    <source>
        <dbReference type="EMBL" id="KAK8841318.1"/>
    </source>
</evidence>
<feature type="region of interest" description="Disordered" evidence="1">
    <location>
        <begin position="1"/>
        <end position="20"/>
    </location>
</feature>
<feature type="transmembrane region" description="Helical" evidence="2">
    <location>
        <begin position="29"/>
        <end position="53"/>
    </location>
</feature>
<gene>
    <name evidence="5" type="ORF">M9Y10_027521</name>
</gene>
<dbReference type="Pfam" id="PF17291">
    <property type="entry name" value="M60-like_N"/>
    <property type="match status" value="1"/>
</dbReference>
<feature type="domain" description="Peptidase M60" evidence="4">
    <location>
        <begin position="217"/>
        <end position="537"/>
    </location>
</feature>
<evidence type="ECO:0008006" key="7">
    <source>
        <dbReference type="Google" id="ProtNLM"/>
    </source>
</evidence>
<dbReference type="InterPro" id="IPR000421">
    <property type="entry name" value="FA58C"/>
</dbReference>
<dbReference type="Pfam" id="PF17996">
    <property type="entry name" value="CE2_N"/>
    <property type="match status" value="1"/>
</dbReference>
<keyword evidence="2" id="KW-0812">Transmembrane</keyword>
<dbReference type="Pfam" id="PF13402">
    <property type="entry name" value="Peptidase_M60"/>
    <property type="match status" value="1"/>
</dbReference>
<evidence type="ECO:0000259" key="3">
    <source>
        <dbReference type="PROSITE" id="PS50022"/>
    </source>
</evidence>
<dbReference type="PANTHER" id="PTHR15730:SF5">
    <property type="entry name" value="SI:CH211-210B2.2-RELATED"/>
    <property type="match status" value="1"/>
</dbReference>
<dbReference type="PANTHER" id="PTHR15730">
    <property type="entry name" value="EXPERIMENTAL AUTOIMMUNE PROSTATITIS ANTIGEN 2-RELATED"/>
    <property type="match status" value="1"/>
</dbReference>
<dbReference type="SMART" id="SM01276">
    <property type="entry name" value="M60-like"/>
    <property type="match status" value="1"/>
</dbReference>
<dbReference type="PROSITE" id="PS50022">
    <property type="entry name" value="FA58C_3"/>
    <property type="match status" value="1"/>
</dbReference>
<reference evidence="5 6" key="1">
    <citation type="submission" date="2024-04" db="EMBL/GenBank/DDBJ databases">
        <title>Tritrichomonas musculus Genome.</title>
        <authorList>
            <person name="Alves-Ferreira E."/>
            <person name="Grigg M."/>
            <person name="Lorenzi H."/>
            <person name="Galac M."/>
        </authorList>
    </citation>
    <scope>NUCLEOTIDE SEQUENCE [LARGE SCALE GENOMIC DNA]</scope>
    <source>
        <strain evidence="5 6">EAF2021</strain>
    </source>
</reference>
<dbReference type="InterPro" id="IPR051244">
    <property type="entry name" value="TCAF"/>
</dbReference>
<dbReference type="EMBL" id="JAPFFF010000042">
    <property type="protein sequence ID" value="KAK8841318.1"/>
    <property type="molecule type" value="Genomic_DNA"/>
</dbReference>
<evidence type="ECO:0000256" key="2">
    <source>
        <dbReference type="SAM" id="Phobius"/>
    </source>
</evidence>
<dbReference type="InterPro" id="IPR035423">
    <property type="entry name" value="M60-like_N"/>
</dbReference>
<keyword evidence="2" id="KW-0472">Membrane</keyword>
<feature type="domain" description="F5/8 type C" evidence="3">
    <location>
        <begin position="1057"/>
        <end position="1209"/>
    </location>
</feature>
<proteinExistence type="predicted"/>
<dbReference type="InterPro" id="IPR008979">
    <property type="entry name" value="Galactose-bd-like_sf"/>
</dbReference>
<dbReference type="Gene3D" id="2.60.120.260">
    <property type="entry name" value="Galactose-binding domain-like"/>
    <property type="match status" value="2"/>
</dbReference>
<comment type="caution">
    <text evidence="5">The sequence shown here is derived from an EMBL/GenBank/DDBJ whole genome shotgun (WGS) entry which is preliminary data.</text>
</comment>
<evidence type="ECO:0000313" key="6">
    <source>
        <dbReference type="Proteomes" id="UP001470230"/>
    </source>
</evidence>
<keyword evidence="6" id="KW-1185">Reference proteome</keyword>
<keyword evidence="2" id="KW-1133">Transmembrane helix</keyword>
<dbReference type="Proteomes" id="UP001470230">
    <property type="component" value="Unassembled WGS sequence"/>
</dbReference>
<sequence>MADIQEDSALENSDASDEKPTGCHVNKKLLLAIVIPVSIVVILAIVLGCVFGLKKKKTTEVDEDIYISEYKTITSASYYSEILGPSEINKPVKGIQNEGLHARYPKYGTTLREVLGPENEHLRNSIIEESTYLAAGVSKPPQPHQYSWMDKDGKLYQGTTSNPQQSTNKYPTRTLLSDNQRQLYKHNASIGLYLGDVSDDEPRVIKKIMLSKRSFMKCYSVTGLYAPAGEVIKVELSKADMDATNGITFHIGQALNNGQANNIWAAKNQMQRFPILLTTMTLNKDTTKFDNKTNTYTGYIGSFIGGPIYVRATSVDITLTISGGVVYPHFILGVTTPEMFNESLKSSAPYFDLEVWDLGVLHSGPRQYMKNFNYDDLYKAAILWDKVASVTTYRNQQNIVFIYDTFVAAGAAVAFPGRSSVNCPLGWMTASLNYNSIVTVGTWGNFHEYHHNFQGYGVGNGGEVTNNGLNLVSYALFTKISSNRRPGNYGAQGLDCWTSYTSSVYALNEVLKIKYTGNPSNGKQGLGLYACLLHNFGADCYIKVKGYGGPQNYAGYMKYWQDVTHNNMYYYFQELLDGTGVTNNADEKYPTFVPIACLYQTGRSYLYYNTTTNKNEKKYFKTMRPYVIPYGIPFDIDLSIYTVSGDQYQSGSIYLPTNPDKSKRFEYKIKSITQPQNGKVNKVNDFLYRYVPQEDQENYTSGEIYCTLEIKDTKNQLKVDDIDLILEFEMSHETKKLTLERTLYNYKESNMYVNATDAYNNNFKGYESFEKIDHSNPTQNANTDIWQHPNTEANHEKYPDAPDHYFMKENRIQVLEGKLLFSEDSKYRIYLRGRSNLALYFSLDGKDYNLGAKITELYSDSSKFKTNLNNTYFDVEYTEDGSVSVTTYVEEAEISRQYQLKPDKNGDIRNWLYVKEILIDKTVERMASFIGLGFAEWTVATFSMTTTYLDKDGNVITDDTDPNITVIWSNYSDYQGNVVAYKKAFSDNSTVEYYKPGVKKLDEINEIEFSSLTKEQITPPKGNPTYANAYRASYQFPDNKAFESDYFYKRTYSDSYTDSTSINTWNEGVSLVETNFVAESDTYKIDNLFKEGYNTFIHPNENTAAGTYFTIDMGKEISANHIVFNGRLPNQANTAQQGFPKNFAIYISNDKNGPYTKIGDFVNNDGNGNNENRAVTVNLGESYSFRYVNITVASSHSNTGRIILSAIGFSDILSLTGTGNLIIISGDNVVCTGSWENKPAFSKFGSVFVGKKGSKIKFEFTGTRLAATTSTKFGSNYQINIDGNKVDSIEVKKLTKEYGITYLSPKLSNQRHKVEVVCNGEANFDSFSYFIE</sequence>
<dbReference type="InterPro" id="IPR040794">
    <property type="entry name" value="CE2_N"/>
</dbReference>
<name>A0ABR2H512_9EUKA</name>
<dbReference type="Pfam" id="PF00754">
    <property type="entry name" value="F5_F8_type_C"/>
    <property type="match status" value="1"/>
</dbReference>
<evidence type="ECO:0000259" key="4">
    <source>
        <dbReference type="PROSITE" id="PS51723"/>
    </source>
</evidence>
<accession>A0ABR2H512</accession>
<dbReference type="SUPFAM" id="SSF49785">
    <property type="entry name" value="Galactose-binding domain-like"/>
    <property type="match status" value="1"/>
</dbReference>